<dbReference type="Pfam" id="PF00392">
    <property type="entry name" value="GntR"/>
    <property type="match status" value="1"/>
</dbReference>
<keyword evidence="1" id="KW-0805">Transcription regulation</keyword>
<gene>
    <name evidence="5" type="ORF">D7003_12975</name>
</gene>
<dbReference type="PROSITE" id="PS50949">
    <property type="entry name" value="HTH_GNTR"/>
    <property type="match status" value="1"/>
</dbReference>
<keyword evidence="2" id="KW-0238">DNA-binding</keyword>
<dbReference type="Gene3D" id="1.20.120.530">
    <property type="entry name" value="GntR ligand-binding domain-like"/>
    <property type="match status" value="1"/>
</dbReference>
<reference evidence="5 6" key="1">
    <citation type="submission" date="2018-10" db="EMBL/GenBank/DDBJ databases">
        <title>Genome sequencing of Arthrobacter oryzae TNB02.</title>
        <authorList>
            <person name="Cho Y.-J."/>
            <person name="Cho A."/>
            <person name="Kim O.-S."/>
        </authorList>
    </citation>
    <scope>NUCLEOTIDE SEQUENCE [LARGE SCALE GENOMIC DNA]</scope>
    <source>
        <strain evidence="5 6">TNB02</strain>
    </source>
</reference>
<dbReference type="InterPro" id="IPR011711">
    <property type="entry name" value="GntR_C"/>
</dbReference>
<evidence type="ECO:0000259" key="4">
    <source>
        <dbReference type="PROSITE" id="PS50949"/>
    </source>
</evidence>
<evidence type="ECO:0000256" key="2">
    <source>
        <dbReference type="ARBA" id="ARBA00023125"/>
    </source>
</evidence>
<dbReference type="CDD" id="cd07377">
    <property type="entry name" value="WHTH_GntR"/>
    <property type="match status" value="1"/>
</dbReference>
<dbReference type="PANTHER" id="PTHR43537">
    <property type="entry name" value="TRANSCRIPTIONAL REGULATOR, GNTR FAMILY"/>
    <property type="match status" value="1"/>
</dbReference>
<dbReference type="SMART" id="SM00895">
    <property type="entry name" value="FCD"/>
    <property type="match status" value="1"/>
</dbReference>
<dbReference type="InterPro" id="IPR036390">
    <property type="entry name" value="WH_DNA-bd_sf"/>
</dbReference>
<dbReference type="Gene3D" id="1.10.10.10">
    <property type="entry name" value="Winged helix-like DNA-binding domain superfamily/Winged helix DNA-binding domain"/>
    <property type="match status" value="1"/>
</dbReference>
<evidence type="ECO:0000313" key="5">
    <source>
        <dbReference type="EMBL" id="RNL53194.1"/>
    </source>
</evidence>
<dbReference type="GO" id="GO:0003700">
    <property type="term" value="F:DNA-binding transcription factor activity"/>
    <property type="evidence" value="ECO:0007669"/>
    <property type="project" value="InterPro"/>
</dbReference>
<organism evidence="5 6">
    <name type="scientific">Arthrobacter oryzae</name>
    <dbReference type="NCBI Taxonomy" id="409290"/>
    <lineage>
        <taxon>Bacteria</taxon>
        <taxon>Bacillati</taxon>
        <taxon>Actinomycetota</taxon>
        <taxon>Actinomycetes</taxon>
        <taxon>Micrococcales</taxon>
        <taxon>Micrococcaceae</taxon>
        <taxon>Arthrobacter</taxon>
    </lineage>
</organism>
<proteinExistence type="predicted"/>
<evidence type="ECO:0000313" key="6">
    <source>
        <dbReference type="Proteomes" id="UP000273807"/>
    </source>
</evidence>
<evidence type="ECO:0000256" key="1">
    <source>
        <dbReference type="ARBA" id="ARBA00023015"/>
    </source>
</evidence>
<dbReference type="InterPro" id="IPR008920">
    <property type="entry name" value="TF_FadR/GntR_C"/>
</dbReference>
<dbReference type="AlphaFoldDB" id="A0A3N0BUX0"/>
<dbReference type="PANTHER" id="PTHR43537:SF45">
    <property type="entry name" value="GNTR FAMILY REGULATORY PROTEIN"/>
    <property type="match status" value="1"/>
</dbReference>
<name>A0A3N0BUX0_9MICC</name>
<dbReference type="InterPro" id="IPR000524">
    <property type="entry name" value="Tscrpt_reg_HTH_GntR"/>
</dbReference>
<sequence>MPMNAALEGISSEVQATHAHTVSWVAGLLRSRISAGQLAPGTKLSEQKLSEALGVSRNTLREAFTVLSGESVVQRIPNRGVFVAAPQAEDVREIYRVRRLIEPAAVLWGELPPEALDALDAIIDRARTALAAGSVRDMADANQDLHKALVDLSGSASVAELMEKVLAQMRLVFHALATTPDFHSHYVERNAALVAQLRAGHRDEAAAELRRYLDAAELELLEHIGAV</sequence>
<dbReference type="OrthoDB" id="5243844at2"/>
<dbReference type="EMBL" id="RBED01000109">
    <property type="protein sequence ID" value="RNL53194.1"/>
    <property type="molecule type" value="Genomic_DNA"/>
</dbReference>
<keyword evidence="3" id="KW-0804">Transcription</keyword>
<dbReference type="RefSeq" id="WP_123255853.1">
    <property type="nucleotide sequence ID" value="NZ_RBED01000109.1"/>
</dbReference>
<feature type="domain" description="HTH gntR-type" evidence="4">
    <location>
        <begin position="19"/>
        <end position="86"/>
    </location>
</feature>
<evidence type="ECO:0000256" key="3">
    <source>
        <dbReference type="ARBA" id="ARBA00023163"/>
    </source>
</evidence>
<dbReference type="SUPFAM" id="SSF48008">
    <property type="entry name" value="GntR ligand-binding domain-like"/>
    <property type="match status" value="1"/>
</dbReference>
<dbReference type="InterPro" id="IPR036388">
    <property type="entry name" value="WH-like_DNA-bd_sf"/>
</dbReference>
<dbReference type="Pfam" id="PF07729">
    <property type="entry name" value="FCD"/>
    <property type="match status" value="1"/>
</dbReference>
<dbReference type="GO" id="GO:0003677">
    <property type="term" value="F:DNA binding"/>
    <property type="evidence" value="ECO:0007669"/>
    <property type="project" value="UniProtKB-KW"/>
</dbReference>
<dbReference type="PRINTS" id="PR00035">
    <property type="entry name" value="HTHGNTR"/>
</dbReference>
<dbReference type="SMART" id="SM00345">
    <property type="entry name" value="HTH_GNTR"/>
    <property type="match status" value="1"/>
</dbReference>
<protein>
    <submittedName>
        <fullName evidence="5">GntR family transcriptional regulator</fullName>
    </submittedName>
</protein>
<dbReference type="SUPFAM" id="SSF46785">
    <property type="entry name" value="Winged helix' DNA-binding domain"/>
    <property type="match status" value="1"/>
</dbReference>
<comment type="caution">
    <text evidence="5">The sequence shown here is derived from an EMBL/GenBank/DDBJ whole genome shotgun (WGS) entry which is preliminary data.</text>
</comment>
<dbReference type="Proteomes" id="UP000273807">
    <property type="component" value="Unassembled WGS sequence"/>
</dbReference>
<accession>A0A3N0BUX0</accession>
<keyword evidence="6" id="KW-1185">Reference proteome</keyword>